<dbReference type="Proteomes" id="UP000199341">
    <property type="component" value="Unassembled WGS sequence"/>
</dbReference>
<dbReference type="Pfam" id="PF00486">
    <property type="entry name" value="Trans_reg_C"/>
    <property type="match status" value="1"/>
</dbReference>
<keyword evidence="2" id="KW-0902">Two-component regulatory system</keyword>
<dbReference type="InterPro" id="IPR005158">
    <property type="entry name" value="BTAD"/>
</dbReference>
<feature type="region of interest" description="Disordered" evidence="7">
    <location>
        <begin position="503"/>
        <end position="558"/>
    </location>
</feature>
<dbReference type="EMBL" id="FNIE01000008">
    <property type="protein sequence ID" value="SDO18337.1"/>
    <property type="molecule type" value="Genomic_DNA"/>
</dbReference>
<proteinExistence type="inferred from homology"/>
<dbReference type="InterPro" id="IPR001867">
    <property type="entry name" value="OmpR/PhoB-type_DNA-bd"/>
</dbReference>
<evidence type="ECO:0000313" key="10">
    <source>
        <dbReference type="Proteomes" id="UP000199341"/>
    </source>
</evidence>
<dbReference type="PROSITE" id="PS51755">
    <property type="entry name" value="OMPR_PHOB"/>
    <property type="match status" value="1"/>
</dbReference>
<evidence type="ECO:0000256" key="6">
    <source>
        <dbReference type="PROSITE-ProRule" id="PRU01091"/>
    </source>
</evidence>
<evidence type="ECO:0000256" key="4">
    <source>
        <dbReference type="ARBA" id="ARBA00023125"/>
    </source>
</evidence>
<dbReference type="GO" id="GO:0000160">
    <property type="term" value="P:phosphorelay signal transduction system"/>
    <property type="evidence" value="ECO:0007669"/>
    <property type="project" value="UniProtKB-KW"/>
</dbReference>
<evidence type="ECO:0000256" key="5">
    <source>
        <dbReference type="ARBA" id="ARBA00023163"/>
    </source>
</evidence>
<feature type="compositionally biased region" description="Basic and acidic residues" evidence="7">
    <location>
        <begin position="535"/>
        <end position="545"/>
    </location>
</feature>
<dbReference type="SUPFAM" id="SSF46894">
    <property type="entry name" value="C-terminal effector domain of the bipartite response regulators"/>
    <property type="match status" value="1"/>
</dbReference>
<keyword evidence="5" id="KW-0804">Transcription</keyword>
<dbReference type="GO" id="GO:0006355">
    <property type="term" value="P:regulation of DNA-templated transcription"/>
    <property type="evidence" value="ECO:0007669"/>
    <property type="project" value="InterPro"/>
</dbReference>
<dbReference type="InterPro" id="IPR036388">
    <property type="entry name" value="WH-like_DNA-bd_sf"/>
</dbReference>
<dbReference type="Gene3D" id="1.25.40.10">
    <property type="entry name" value="Tetratricopeptide repeat domain"/>
    <property type="match status" value="1"/>
</dbReference>
<dbReference type="InterPro" id="IPR016032">
    <property type="entry name" value="Sig_transdc_resp-reg_C-effctor"/>
</dbReference>
<feature type="compositionally biased region" description="Basic and acidic residues" evidence="7">
    <location>
        <begin position="518"/>
        <end position="527"/>
    </location>
</feature>
<dbReference type="SUPFAM" id="SSF48452">
    <property type="entry name" value="TPR-like"/>
    <property type="match status" value="1"/>
</dbReference>
<dbReference type="PANTHER" id="PTHR35807:SF1">
    <property type="entry name" value="TRANSCRIPTIONAL REGULATOR REDD"/>
    <property type="match status" value="1"/>
</dbReference>
<reference evidence="9 10" key="1">
    <citation type="submission" date="2016-10" db="EMBL/GenBank/DDBJ databases">
        <authorList>
            <person name="de Groot N.N."/>
        </authorList>
    </citation>
    <scope>NUCLEOTIDE SEQUENCE [LARGE SCALE GENOMIC DNA]</scope>
    <source>
        <strain evidence="9 10">CGMCC 4.2022</strain>
    </source>
</reference>
<dbReference type="Gene3D" id="3.40.50.300">
    <property type="entry name" value="P-loop containing nucleotide triphosphate hydrolases"/>
    <property type="match status" value="1"/>
</dbReference>
<keyword evidence="3" id="KW-0805">Transcription regulation</keyword>
<evidence type="ECO:0000259" key="8">
    <source>
        <dbReference type="PROSITE" id="PS51755"/>
    </source>
</evidence>
<dbReference type="InterPro" id="IPR051677">
    <property type="entry name" value="AfsR-DnrI-RedD_regulator"/>
</dbReference>
<dbReference type="CDD" id="cd15831">
    <property type="entry name" value="BTAD"/>
    <property type="match status" value="1"/>
</dbReference>
<evidence type="ECO:0000256" key="7">
    <source>
        <dbReference type="SAM" id="MobiDB-lite"/>
    </source>
</evidence>
<dbReference type="SUPFAM" id="SSF52540">
    <property type="entry name" value="P-loop containing nucleoside triphosphate hydrolases"/>
    <property type="match status" value="1"/>
</dbReference>
<dbReference type="InterPro" id="IPR011990">
    <property type="entry name" value="TPR-like_helical_dom_sf"/>
</dbReference>
<evidence type="ECO:0000313" key="9">
    <source>
        <dbReference type="EMBL" id="SDO18337.1"/>
    </source>
</evidence>
<evidence type="ECO:0000256" key="2">
    <source>
        <dbReference type="ARBA" id="ARBA00023012"/>
    </source>
</evidence>
<dbReference type="InterPro" id="IPR027417">
    <property type="entry name" value="P-loop_NTPase"/>
</dbReference>
<dbReference type="PANTHER" id="PTHR35807">
    <property type="entry name" value="TRANSCRIPTIONAL REGULATOR REDD-RELATED"/>
    <property type="match status" value="1"/>
</dbReference>
<gene>
    <name evidence="9" type="ORF">SAMN05216259_10851</name>
</gene>
<evidence type="ECO:0000256" key="3">
    <source>
        <dbReference type="ARBA" id="ARBA00023015"/>
    </source>
</evidence>
<dbReference type="SMART" id="SM01043">
    <property type="entry name" value="BTAD"/>
    <property type="match status" value="1"/>
</dbReference>
<organism evidence="9 10">
    <name type="scientific">Actinacidiphila guanduensis</name>
    <dbReference type="NCBI Taxonomy" id="310781"/>
    <lineage>
        <taxon>Bacteria</taxon>
        <taxon>Bacillati</taxon>
        <taxon>Actinomycetota</taxon>
        <taxon>Actinomycetes</taxon>
        <taxon>Kitasatosporales</taxon>
        <taxon>Streptomycetaceae</taxon>
        <taxon>Actinacidiphila</taxon>
    </lineage>
</organism>
<sequence>MAFVRLLGNTQCRGPDGTAVELGAPRQRGVFAMLAVNVNEAVTTDSLIDWTWGSDPPSSARNIVQGYISRLRGALEAAGMSKVAAVRRAHGGYVLELPVEAVDLNVYRDLVLRARAEEGAAGVRLLRQALSVWEDSPLGGVSCPWADRMRRVLELERLSVLVECHEAELRLGRHRQLLGELRALADRHADNEIVVRNLMAALHRSGLRAEALNAYADLRWRLADHLGVDPGSETQALAAEIQGGPAAARLPNAAAGTLSAPPAADPPAPSQLPRAARLIGREQEVAMLDGSVAAAESERSLRVIQGPPGVGKTALAVHWAHRVAPLFPDGQIFAGMHGSEDGSMAQGPEDAMRFVLRSLGVPDPEGWASLDELAVLYRKAAAGRRLLIVLDDLGADVSGELLRDLCDGATVVATTRSTALQGRLRSWQPIRLVRLRELNARQAERMLAAILGEGRVGVEEEALPRLIQASGRTPKALTQVAEIALSRPHLSLWDLSRILEARSEARPGTQPGARTKAHRDNRTEGHPDIPTGGHPDTRTAAHDSGPHPNSPSGDGIGT</sequence>
<feature type="domain" description="OmpR/PhoB-type" evidence="8">
    <location>
        <begin position="1"/>
        <end position="97"/>
    </location>
</feature>
<protein>
    <submittedName>
        <fullName evidence="9">DNA-binding transcriptional activator of the SARP family</fullName>
    </submittedName>
</protein>
<comment type="similarity">
    <text evidence="1">Belongs to the AfsR/DnrI/RedD regulatory family.</text>
</comment>
<dbReference type="Gene3D" id="1.10.10.10">
    <property type="entry name" value="Winged helix-like DNA-binding domain superfamily/Winged helix DNA-binding domain"/>
    <property type="match status" value="1"/>
</dbReference>
<keyword evidence="10" id="KW-1185">Reference proteome</keyword>
<feature type="DNA-binding region" description="OmpR/PhoB-type" evidence="6">
    <location>
        <begin position="1"/>
        <end position="97"/>
    </location>
</feature>
<accession>A0A1H0HGU4</accession>
<dbReference type="GO" id="GO:0003677">
    <property type="term" value="F:DNA binding"/>
    <property type="evidence" value="ECO:0007669"/>
    <property type="project" value="UniProtKB-UniRule"/>
</dbReference>
<evidence type="ECO:0000256" key="1">
    <source>
        <dbReference type="ARBA" id="ARBA00005820"/>
    </source>
</evidence>
<keyword evidence="4 6" id="KW-0238">DNA-binding</keyword>
<dbReference type="STRING" id="310781.SAMN05216259_10851"/>
<dbReference type="SMART" id="SM00862">
    <property type="entry name" value="Trans_reg_C"/>
    <property type="match status" value="1"/>
</dbReference>
<dbReference type="RefSeq" id="WP_176930314.1">
    <property type="nucleotide sequence ID" value="NZ_FNIE01000008.1"/>
</dbReference>
<dbReference type="Pfam" id="PF03704">
    <property type="entry name" value="BTAD"/>
    <property type="match status" value="1"/>
</dbReference>
<name>A0A1H0HGU4_9ACTN</name>
<dbReference type="AlphaFoldDB" id="A0A1H0HGU4"/>